<dbReference type="PANTHER" id="PTHR30482">
    <property type="entry name" value="HIGH-AFFINITY BRANCHED-CHAIN AMINO ACID TRANSPORT SYSTEM PERMEASE"/>
    <property type="match status" value="1"/>
</dbReference>
<feature type="transmembrane region" description="Helical" evidence="6">
    <location>
        <begin position="86"/>
        <end position="103"/>
    </location>
</feature>
<name>A0ABX2PWS1_9RHOB</name>
<keyword evidence="5 6" id="KW-0472">Membrane</keyword>
<evidence type="ECO:0000256" key="4">
    <source>
        <dbReference type="ARBA" id="ARBA00022989"/>
    </source>
</evidence>
<gene>
    <name evidence="7" type="ORF">HW561_22745</name>
</gene>
<evidence type="ECO:0000256" key="6">
    <source>
        <dbReference type="SAM" id="Phobius"/>
    </source>
</evidence>
<comment type="caution">
    <text evidence="7">The sequence shown here is derived from an EMBL/GenBank/DDBJ whole genome shotgun (WGS) entry which is preliminary data.</text>
</comment>
<feature type="transmembrane region" description="Helical" evidence="6">
    <location>
        <begin position="6"/>
        <end position="24"/>
    </location>
</feature>
<keyword evidence="2" id="KW-1003">Cell membrane</keyword>
<evidence type="ECO:0000256" key="3">
    <source>
        <dbReference type="ARBA" id="ARBA00022692"/>
    </source>
</evidence>
<accession>A0ABX2PWS1</accession>
<dbReference type="PANTHER" id="PTHR30482:SF10">
    <property type="entry name" value="HIGH-AFFINITY BRANCHED-CHAIN AMINO ACID TRANSPORT PROTEIN BRAE"/>
    <property type="match status" value="1"/>
</dbReference>
<evidence type="ECO:0000256" key="5">
    <source>
        <dbReference type="ARBA" id="ARBA00023136"/>
    </source>
</evidence>
<feature type="transmembrane region" description="Helical" evidence="6">
    <location>
        <begin position="236"/>
        <end position="253"/>
    </location>
</feature>
<protein>
    <submittedName>
        <fullName evidence="7">Branched-chain amino acid ABC transporter permease</fullName>
    </submittedName>
</protein>
<dbReference type="InterPro" id="IPR001851">
    <property type="entry name" value="ABC_transp_permease"/>
</dbReference>
<keyword evidence="3 6" id="KW-0812">Transmembrane</keyword>
<sequence length="302" mass="31774">MIGYLTAILIFVIISALIGLALNLQWGQAGMVNFGIFGFFAVAAYVAALSAMAGVPALVAALLAVIATVILSALVALVSARLREDYLAIATLAFAEAVRLFLLNETWLTGGANGLPGIPRPLSGVASGLHYELMFLGISVVVLALCFVFAQLLTVSPFGRVLRALREDDLVASTLGKTTLSFRVRAFAAGGAIIGAAGSLHSFYFSYIDPTQFGAFVTAYAFMAVIAGGRGSNTGLLIGAVSVMVLLEGTRFLKDLMPFLDAGQAASLRLILIGVGLILLLIYRPQGFMREYRLQAKDGDVS</sequence>
<dbReference type="InterPro" id="IPR043428">
    <property type="entry name" value="LivM-like"/>
</dbReference>
<evidence type="ECO:0000313" key="7">
    <source>
        <dbReference type="EMBL" id="NVO58601.1"/>
    </source>
</evidence>
<evidence type="ECO:0000256" key="1">
    <source>
        <dbReference type="ARBA" id="ARBA00004651"/>
    </source>
</evidence>
<keyword evidence="4 6" id="KW-1133">Transmembrane helix</keyword>
<evidence type="ECO:0000313" key="8">
    <source>
        <dbReference type="Proteomes" id="UP000630805"/>
    </source>
</evidence>
<dbReference type="Proteomes" id="UP000630805">
    <property type="component" value="Unassembled WGS sequence"/>
</dbReference>
<feature type="transmembrane region" description="Helical" evidence="6">
    <location>
        <begin position="213"/>
        <end position="229"/>
    </location>
</feature>
<feature type="transmembrane region" description="Helical" evidence="6">
    <location>
        <begin position="57"/>
        <end position="79"/>
    </location>
</feature>
<reference evidence="7 8" key="1">
    <citation type="submission" date="2020-06" db="EMBL/GenBank/DDBJ databases">
        <authorList>
            <person name="Cao W.R."/>
        </authorList>
    </citation>
    <scope>NUCLEOTIDE SEQUENCE [LARGE SCALE GENOMIC DNA]</scope>
    <source>
        <strain evidence="7 8">B1Z28</strain>
    </source>
</reference>
<comment type="subcellular location">
    <subcellularLocation>
        <location evidence="1">Cell membrane</location>
        <topology evidence="1">Multi-pass membrane protein</topology>
    </subcellularLocation>
</comment>
<evidence type="ECO:0000256" key="2">
    <source>
        <dbReference type="ARBA" id="ARBA00022475"/>
    </source>
</evidence>
<feature type="transmembrane region" description="Helical" evidence="6">
    <location>
        <begin position="186"/>
        <end position="207"/>
    </location>
</feature>
<dbReference type="CDD" id="cd06581">
    <property type="entry name" value="TM_PBP1_LivM_like"/>
    <property type="match status" value="1"/>
</dbReference>
<dbReference type="Pfam" id="PF02653">
    <property type="entry name" value="BPD_transp_2"/>
    <property type="match status" value="1"/>
</dbReference>
<feature type="transmembrane region" description="Helical" evidence="6">
    <location>
        <begin position="31"/>
        <end position="51"/>
    </location>
</feature>
<feature type="transmembrane region" description="Helical" evidence="6">
    <location>
        <begin position="265"/>
        <end position="283"/>
    </location>
</feature>
<organism evidence="7 8">
    <name type="scientific">Ruegeria haliotis</name>
    <dbReference type="NCBI Taxonomy" id="2747601"/>
    <lineage>
        <taxon>Bacteria</taxon>
        <taxon>Pseudomonadati</taxon>
        <taxon>Pseudomonadota</taxon>
        <taxon>Alphaproteobacteria</taxon>
        <taxon>Rhodobacterales</taxon>
        <taxon>Roseobacteraceae</taxon>
        <taxon>Ruegeria</taxon>
    </lineage>
</organism>
<keyword evidence="8" id="KW-1185">Reference proteome</keyword>
<dbReference type="RefSeq" id="WP_176867642.1">
    <property type="nucleotide sequence ID" value="NZ_JABXWT010000035.1"/>
</dbReference>
<feature type="transmembrane region" description="Helical" evidence="6">
    <location>
        <begin position="133"/>
        <end position="153"/>
    </location>
</feature>
<proteinExistence type="predicted"/>
<dbReference type="EMBL" id="JABXWT010000035">
    <property type="protein sequence ID" value="NVO58601.1"/>
    <property type="molecule type" value="Genomic_DNA"/>
</dbReference>